<dbReference type="Pfam" id="PF05239">
    <property type="entry name" value="PRC"/>
    <property type="match status" value="1"/>
</dbReference>
<evidence type="ECO:0000313" key="2">
    <source>
        <dbReference type="EMBL" id="ESP90209.1"/>
    </source>
</evidence>
<dbReference type="OrthoDB" id="68960at2157"/>
<dbReference type="InterPro" id="IPR027275">
    <property type="entry name" value="PRC-brl_dom"/>
</dbReference>
<dbReference type="SUPFAM" id="SSF50346">
    <property type="entry name" value="PRC-barrel domain"/>
    <property type="match status" value="1"/>
</dbReference>
<organism evidence="2 3">
    <name type="scientific">Candidatus Halobonum tyrrellensis G22</name>
    <dbReference type="NCBI Taxonomy" id="1324957"/>
    <lineage>
        <taxon>Archaea</taxon>
        <taxon>Methanobacteriati</taxon>
        <taxon>Methanobacteriota</taxon>
        <taxon>Stenosarchaea group</taxon>
        <taxon>Halobacteria</taxon>
        <taxon>Halobacteriales</taxon>
        <taxon>Haloferacaceae</taxon>
        <taxon>Candidatus Halobonum</taxon>
    </lineage>
</organism>
<gene>
    <name evidence="2" type="ORF">K933_00070</name>
</gene>
<dbReference type="PATRIC" id="fig|1324957.4.peg.15"/>
<proteinExistence type="predicted"/>
<comment type="caution">
    <text evidence="2">The sequence shown here is derived from an EMBL/GenBank/DDBJ whole genome shotgun (WGS) entry which is preliminary data.</text>
</comment>
<sequence length="103" mass="11310">MNTDTDGSPQEITSLVGREVYSNNGVFVGEVEDVRLDLDAETVTGLALSELNDELFAGRVSRGQGVMLPYRWVRAVGDVILINDVIERLKDDDPDSDREEAVA</sequence>
<keyword evidence="3" id="KW-1185">Reference proteome</keyword>
<dbReference type="eggNOG" id="arCOG02155">
    <property type="taxonomic scope" value="Archaea"/>
</dbReference>
<dbReference type="STRING" id="1324957.K933_00070"/>
<dbReference type="RefSeq" id="WP_023392615.1">
    <property type="nucleotide sequence ID" value="NZ_ASGZ01000001.1"/>
</dbReference>
<protein>
    <submittedName>
        <fullName evidence="2">Putative PRC-barrel domain-containing protein</fullName>
    </submittedName>
</protein>
<feature type="domain" description="PRC-barrel" evidence="1">
    <location>
        <begin position="12"/>
        <end position="85"/>
    </location>
</feature>
<dbReference type="Proteomes" id="UP000017840">
    <property type="component" value="Unassembled WGS sequence"/>
</dbReference>
<evidence type="ECO:0000313" key="3">
    <source>
        <dbReference type="Proteomes" id="UP000017840"/>
    </source>
</evidence>
<dbReference type="AlphaFoldDB" id="V4HQL3"/>
<dbReference type="Gene3D" id="2.30.30.240">
    <property type="entry name" value="PRC-barrel domain"/>
    <property type="match status" value="1"/>
</dbReference>
<dbReference type="EMBL" id="ASGZ01000001">
    <property type="protein sequence ID" value="ESP90209.1"/>
    <property type="molecule type" value="Genomic_DNA"/>
</dbReference>
<dbReference type="InterPro" id="IPR011033">
    <property type="entry name" value="PRC_barrel-like_sf"/>
</dbReference>
<reference evidence="2 3" key="1">
    <citation type="journal article" date="2013" name="Genome Announc.">
        <title>Draft Genome Sequence of 'Candidatus Halobonum tyrrellensis' Strain G22, Isolated from the Hypersaline Waters of Lake Tyrrell, Australia.</title>
        <authorList>
            <person name="Ugalde J.A."/>
            <person name="Narasingarao P."/>
            <person name="Kuo S."/>
            <person name="Podell S."/>
            <person name="Allen E.E."/>
        </authorList>
    </citation>
    <scope>NUCLEOTIDE SEQUENCE [LARGE SCALE GENOMIC DNA]</scope>
    <source>
        <strain evidence="2 3">G22</strain>
    </source>
</reference>
<dbReference type="PANTHER" id="PTHR38137">
    <property type="entry name" value="PRC-BARREL DOMAIN PROTEIN"/>
    <property type="match status" value="1"/>
</dbReference>
<accession>V4HQL3</accession>
<evidence type="ECO:0000259" key="1">
    <source>
        <dbReference type="Pfam" id="PF05239"/>
    </source>
</evidence>
<dbReference type="PANTHER" id="PTHR38137:SF1">
    <property type="entry name" value="PRC-BARREL DOMAIN-CONTAINING PROTEIN"/>
    <property type="match status" value="1"/>
</dbReference>
<name>V4HQL3_9EURY</name>